<protein>
    <submittedName>
        <fullName evidence="2">Helix-turn-helix domain-containing protein</fullName>
    </submittedName>
</protein>
<dbReference type="Proteomes" id="UP001164761">
    <property type="component" value="Chromosome"/>
</dbReference>
<name>A0ABY6ZIQ0_9BACL</name>
<sequence length="78" mass="8947">MNEVTPVQLEPSEFGIAYPDVLTMGQVAEILQISMPTVYEVARRPDFPVFRVGRKLLVRKEGLRLWMEAQEKKDKSLA</sequence>
<evidence type="ECO:0000313" key="3">
    <source>
        <dbReference type="Proteomes" id="UP001164761"/>
    </source>
</evidence>
<feature type="domain" description="Helix-turn-helix" evidence="1">
    <location>
        <begin position="21"/>
        <end position="70"/>
    </location>
</feature>
<dbReference type="InterPro" id="IPR010093">
    <property type="entry name" value="SinI_DNA-bd"/>
</dbReference>
<evidence type="ECO:0000313" key="2">
    <source>
        <dbReference type="EMBL" id="WAH42803.1"/>
    </source>
</evidence>
<organism evidence="2 3">
    <name type="scientific">Alicyclobacillus fastidiosus</name>
    <dbReference type="NCBI Taxonomy" id="392011"/>
    <lineage>
        <taxon>Bacteria</taxon>
        <taxon>Bacillati</taxon>
        <taxon>Bacillota</taxon>
        <taxon>Bacilli</taxon>
        <taxon>Bacillales</taxon>
        <taxon>Alicyclobacillaceae</taxon>
        <taxon>Alicyclobacillus</taxon>
    </lineage>
</organism>
<reference evidence="2" key="1">
    <citation type="submission" date="2022-08" db="EMBL/GenBank/DDBJ databases">
        <title>Alicyclobacillus fastidiosus DSM 17978, complete genome.</title>
        <authorList>
            <person name="Wang Q."/>
            <person name="Cai R."/>
            <person name="Wang Z."/>
        </authorList>
    </citation>
    <scope>NUCLEOTIDE SEQUENCE</scope>
    <source>
        <strain evidence="2">DSM 17978</strain>
    </source>
</reference>
<proteinExistence type="predicted"/>
<gene>
    <name evidence="2" type="ORF">NZD89_05065</name>
</gene>
<evidence type="ECO:0000259" key="1">
    <source>
        <dbReference type="Pfam" id="PF12728"/>
    </source>
</evidence>
<dbReference type="InterPro" id="IPR009061">
    <property type="entry name" value="DNA-bd_dom_put_sf"/>
</dbReference>
<dbReference type="RefSeq" id="WP_268006678.1">
    <property type="nucleotide sequence ID" value="NZ_BSUT01000001.1"/>
</dbReference>
<accession>A0ABY6ZIQ0</accession>
<dbReference type="SUPFAM" id="SSF46955">
    <property type="entry name" value="Putative DNA-binding domain"/>
    <property type="match status" value="1"/>
</dbReference>
<dbReference type="Pfam" id="PF12728">
    <property type="entry name" value="HTH_17"/>
    <property type="match status" value="1"/>
</dbReference>
<dbReference type="InterPro" id="IPR041657">
    <property type="entry name" value="HTH_17"/>
</dbReference>
<keyword evidence="3" id="KW-1185">Reference proteome</keyword>
<dbReference type="NCBIfam" id="TIGR01764">
    <property type="entry name" value="excise"/>
    <property type="match status" value="1"/>
</dbReference>
<dbReference type="EMBL" id="CP104067">
    <property type="protein sequence ID" value="WAH42803.1"/>
    <property type="molecule type" value="Genomic_DNA"/>
</dbReference>